<sequence>EEPLDATATTVENWKEVRESYRSEIFRKFDQGTFHILRKIQTKMNRIDYWTVDYKQSTENVKISMWAWLQFPLSDLTKRDLPIVDFLDIGITIQLPVPYDRKFVIVRVIYVTFDPLSDSSRTWNQPPLNSEGTFVDVVDYWFQKKAEYERQLMLEELRLLELEKRQLGVDKSRDFSIESK</sequence>
<reference evidence="3" key="1">
    <citation type="submission" date="2016-04" db="EMBL/GenBank/DDBJ databases">
        <authorList>
            <person name="Calderon-Fernandez G.M.Sr."/>
        </authorList>
    </citation>
    <scope>NUCLEOTIDE SEQUENCE</scope>
    <source>
        <strain evidence="3">Int1</strain>
        <tissue evidence="3">Integument</tissue>
    </source>
</reference>
<evidence type="ECO:0000259" key="2">
    <source>
        <dbReference type="Pfam" id="PF15927"/>
    </source>
</evidence>
<accession>A0A170X3N7</accession>
<reference evidence="3" key="2">
    <citation type="journal article" date="2017" name="J. Med. Entomol.">
        <title>Transcriptome Analysis of the Triatoma infestans (Hemiptera: Reduviidae) Integument.</title>
        <authorList>
            <person name="Calderon-Fernandez G.M."/>
            <person name="Moriconi D.E."/>
            <person name="Dulbecco A.B."/>
            <person name="Juarez M.P."/>
        </authorList>
    </citation>
    <scope>NUCLEOTIDE SEQUENCE</scope>
    <source>
        <strain evidence="3">Int1</strain>
        <tissue evidence="3">Integument</tissue>
    </source>
</reference>
<dbReference type="Pfam" id="PF15927">
    <property type="entry name" value="Casc1_N"/>
    <property type="match status" value="1"/>
</dbReference>
<feature type="domain" description="IC97/Casc1 N-terminal" evidence="2">
    <location>
        <begin position="3"/>
        <end position="70"/>
    </location>
</feature>
<feature type="non-terminal residue" evidence="3">
    <location>
        <position position="1"/>
    </location>
</feature>
<comment type="similarity">
    <text evidence="1">Belongs to the DNAI7 family.</text>
</comment>
<evidence type="ECO:0000313" key="3">
    <source>
        <dbReference type="EMBL" id="JAR98473.1"/>
    </source>
</evidence>
<dbReference type="PANTHER" id="PTHR20929:SF11">
    <property type="entry name" value="DYNEIN AXONEMAL INTERMEDIATE CHAIN 7"/>
    <property type="match status" value="1"/>
</dbReference>
<dbReference type="AlphaFoldDB" id="A0A170X3N7"/>
<dbReference type="GO" id="GO:0005930">
    <property type="term" value="C:axoneme"/>
    <property type="evidence" value="ECO:0007669"/>
    <property type="project" value="TreeGrafter"/>
</dbReference>
<organism evidence="3">
    <name type="scientific">Triatoma infestans</name>
    <name type="common">Assassin bug</name>
    <dbReference type="NCBI Taxonomy" id="30076"/>
    <lineage>
        <taxon>Eukaryota</taxon>
        <taxon>Metazoa</taxon>
        <taxon>Ecdysozoa</taxon>
        <taxon>Arthropoda</taxon>
        <taxon>Hexapoda</taxon>
        <taxon>Insecta</taxon>
        <taxon>Pterygota</taxon>
        <taxon>Neoptera</taxon>
        <taxon>Paraneoptera</taxon>
        <taxon>Hemiptera</taxon>
        <taxon>Heteroptera</taxon>
        <taxon>Panheteroptera</taxon>
        <taxon>Cimicomorpha</taxon>
        <taxon>Reduviidae</taxon>
        <taxon>Triatominae</taxon>
        <taxon>Triatoma</taxon>
    </lineage>
</organism>
<dbReference type="PANTHER" id="PTHR20929">
    <property type="entry name" value="LUNG ADENOMA SUSCEPTIBILITY 1-RELATED"/>
    <property type="match status" value="1"/>
</dbReference>
<evidence type="ECO:0000256" key="1">
    <source>
        <dbReference type="ARBA" id="ARBA00024332"/>
    </source>
</evidence>
<proteinExistence type="inferred from homology"/>
<feature type="non-terminal residue" evidence="3">
    <location>
        <position position="180"/>
    </location>
</feature>
<dbReference type="GO" id="GO:0048487">
    <property type="term" value="F:beta-tubulin binding"/>
    <property type="evidence" value="ECO:0007669"/>
    <property type="project" value="TreeGrafter"/>
</dbReference>
<dbReference type="InterPro" id="IPR023247">
    <property type="entry name" value="IC97/Dnai7-like"/>
</dbReference>
<name>A0A170X3N7_TRIIF</name>
<dbReference type="InterPro" id="IPR031826">
    <property type="entry name" value="IC97/Casc1_N"/>
</dbReference>
<dbReference type="GO" id="GO:0008017">
    <property type="term" value="F:microtubule binding"/>
    <property type="evidence" value="ECO:0007669"/>
    <property type="project" value="TreeGrafter"/>
</dbReference>
<protein>
    <submittedName>
        <fullName evidence="3">Axonemal 84 kDa</fullName>
    </submittedName>
</protein>
<dbReference type="EMBL" id="GEMB01004824">
    <property type="protein sequence ID" value="JAR98473.1"/>
    <property type="molecule type" value="Transcribed_RNA"/>
</dbReference>